<name>A0A2T1BWJ3_9CYAN</name>
<sequence length="82" mass="9143">MDVKIETEENLPKVKDVGYIKVEDVVKLLNGANLEPAVEVLRQLQHDNWGRGAVDSEQVKGCLELAEGIIMAEKREKGLVGW</sequence>
<evidence type="ECO:0000313" key="2">
    <source>
        <dbReference type="Proteomes" id="UP000238762"/>
    </source>
</evidence>
<organism evidence="1 2">
    <name type="scientific">Merismopedia glauca CCAP 1448/3</name>
    <dbReference type="NCBI Taxonomy" id="1296344"/>
    <lineage>
        <taxon>Bacteria</taxon>
        <taxon>Bacillati</taxon>
        <taxon>Cyanobacteriota</taxon>
        <taxon>Cyanophyceae</taxon>
        <taxon>Synechococcales</taxon>
        <taxon>Merismopediaceae</taxon>
        <taxon>Merismopedia</taxon>
    </lineage>
</organism>
<gene>
    <name evidence="1" type="ORF">C7B64_23805</name>
</gene>
<reference evidence="1 2" key="1">
    <citation type="submission" date="2018-02" db="EMBL/GenBank/DDBJ databases">
        <authorList>
            <person name="Cohen D.B."/>
            <person name="Kent A.D."/>
        </authorList>
    </citation>
    <scope>NUCLEOTIDE SEQUENCE [LARGE SCALE GENOMIC DNA]</scope>
    <source>
        <strain evidence="1 2">CCAP 1448/3</strain>
    </source>
</reference>
<accession>A0A2T1BWJ3</accession>
<keyword evidence="2" id="KW-1185">Reference proteome</keyword>
<evidence type="ECO:0000313" key="1">
    <source>
        <dbReference type="EMBL" id="PSB00389.1"/>
    </source>
</evidence>
<dbReference type="EMBL" id="PVWJ01000229">
    <property type="protein sequence ID" value="PSB00389.1"/>
    <property type="molecule type" value="Genomic_DNA"/>
</dbReference>
<reference evidence="1 2" key="2">
    <citation type="submission" date="2018-03" db="EMBL/GenBank/DDBJ databases">
        <title>The ancient ancestry and fast evolution of plastids.</title>
        <authorList>
            <person name="Moore K.R."/>
            <person name="Magnabosco C."/>
            <person name="Momper L."/>
            <person name="Gold D.A."/>
            <person name="Bosak T."/>
            <person name="Fournier G.P."/>
        </authorList>
    </citation>
    <scope>NUCLEOTIDE SEQUENCE [LARGE SCALE GENOMIC DNA]</scope>
    <source>
        <strain evidence="1 2">CCAP 1448/3</strain>
    </source>
</reference>
<comment type="caution">
    <text evidence="1">The sequence shown here is derived from an EMBL/GenBank/DDBJ whole genome shotgun (WGS) entry which is preliminary data.</text>
</comment>
<protein>
    <submittedName>
        <fullName evidence="1">Uncharacterized protein</fullName>
    </submittedName>
</protein>
<dbReference type="Proteomes" id="UP000238762">
    <property type="component" value="Unassembled WGS sequence"/>
</dbReference>
<dbReference type="AlphaFoldDB" id="A0A2T1BWJ3"/>
<proteinExistence type="predicted"/>